<protein>
    <recommendedName>
        <fullName evidence="1">F-box domain-containing protein</fullName>
    </recommendedName>
</protein>
<organism evidence="2 3">
    <name type="scientific">Letharia columbiana</name>
    <dbReference type="NCBI Taxonomy" id="112416"/>
    <lineage>
        <taxon>Eukaryota</taxon>
        <taxon>Fungi</taxon>
        <taxon>Dikarya</taxon>
        <taxon>Ascomycota</taxon>
        <taxon>Pezizomycotina</taxon>
        <taxon>Lecanoromycetes</taxon>
        <taxon>OSLEUM clade</taxon>
        <taxon>Lecanoromycetidae</taxon>
        <taxon>Lecanorales</taxon>
        <taxon>Lecanorineae</taxon>
        <taxon>Parmeliaceae</taxon>
        <taxon>Letharia</taxon>
    </lineage>
</organism>
<dbReference type="SUPFAM" id="SSF81383">
    <property type="entry name" value="F-box domain"/>
    <property type="match status" value="1"/>
</dbReference>
<dbReference type="OrthoDB" id="5364232at2759"/>
<evidence type="ECO:0000313" key="3">
    <source>
        <dbReference type="Proteomes" id="UP000578531"/>
    </source>
</evidence>
<reference evidence="2 3" key="1">
    <citation type="journal article" date="2020" name="Genomics">
        <title>Complete, high-quality genomes from long-read metagenomic sequencing of two wolf lichen thalli reveals enigmatic genome architecture.</title>
        <authorList>
            <person name="McKenzie S.K."/>
            <person name="Walston R.F."/>
            <person name="Allen J.L."/>
        </authorList>
    </citation>
    <scope>NUCLEOTIDE SEQUENCE [LARGE SCALE GENOMIC DNA]</scope>
    <source>
        <strain evidence="2">WasteWater2</strain>
    </source>
</reference>
<evidence type="ECO:0000259" key="1">
    <source>
        <dbReference type="SMART" id="SM00256"/>
    </source>
</evidence>
<keyword evidence="3" id="KW-1185">Reference proteome</keyword>
<name>A0A8H6FNF4_9LECA</name>
<dbReference type="CDD" id="cd09917">
    <property type="entry name" value="F-box_SF"/>
    <property type="match status" value="1"/>
</dbReference>
<dbReference type="GeneID" id="59291691"/>
<dbReference type="Proteomes" id="UP000578531">
    <property type="component" value="Unassembled WGS sequence"/>
</dbReference>
<dbReference type="InterPro" id="IPR036047">
    <property type="entry name" value="F-box-like_dom_sf"/>
</dbReference>
<gene>
    <name evidence="2" type="ORF">HO173_010044</name>
</gene>
<comment type="caution">
    <text evidence="2">The sequence shown here is derived from an EMBL/GenBank/DDBJ whole genome shotgun (WGS) entry which is preliminary data.</text>
</comment>
<dbReference type="InterPro" id="IPR001810">
    <property type="entry name" value="F-box_dom"/>
</dbReference>
<dbReference type="AlphaFoldDB" id="A0A8H6FNF4"/>
<dbReference type="EMBL" id="JACCJC010000054">
    <property type="protein sequence ID" value="KAF6231742.1"/>
    <property type="molecule type" value="Genomic_DNA"/>
</dbReference>
<sequence length="98" mass="11573">MATFSSLPIEIHYLIMSRVSFRDRARMALVNNMCRIIADDEESYRVQYVRDFGDPALHGFYTFTKISEEVRWKLAYERRHFADMPLLVADRRSCYAAA</sequence>
<dbReference type="RefSeq" id="XP_037161174.1">
    <property type="nucleotide sequence ID" value="XM_037311930.1"/>
</dbReference>
<dbReference type="Pfam" id="PF00646">
    <property type="entry name" value="F-box"/>
    <property type="match status" value="1"/>
</dbReference>
<proteinExistence type="predicted"/>
<feature type="domain" description="F-box" evidence="1">
    <location>
        <begin position="7"/>
        <end position="48"/>
    </location>
</feature>
<dbReference type="SMART" id="SM00256">
    <property type="entry name" value="FBOX"/>
    <property type="match status" value="1"/>
</dbReference>
<evidence type="ECO:0000313" key="2">
    <source>
        <dbReference type="EMBL" id="KAF6231742.1"/>
    </source>
</evidence>
<dbReference type="Gene3D" id="1.20.1280.50">
    <property type="match status" value="1"/>
</dbReference>
<accession>A0A8H6FNF4</accession>